<dbReference type="InterPro" id="IPR013815">
    <property type="entry name" value="ATP_grasp_subdomain_1"/>
</dbReference>
<evidence type="ECO:0000256" key="1">
    <source>
        <dbReference type="SAM" id="MobiDB-lite"/>
    </source>
</evidence>
<evidence type="ECO:0000313" key="4">
    <source>
        <dbReference type="EMBL" id="BAG84255.1"/>
    </source>
</evidence>
<feature type="region of interest" description="Disordered" evidence="1">
    <location>
        <begin position="485"/>
        <end position="504"/>
    </location>
</feature>
<dbReference type="Gene3D" id="3.50.30.10">
    <property type="entry name" value="Phosphohistidine domain"/>
    <property type="match status" value="1"/>
</dbReference>
<dbReference type="SUPFAM" id="SSF56059">
    <property type="entry name" value="Glutathione synthetase ATP-binding domain-like"/>
    <property type="match status" value="1"/>
</dbReference>
<dbReference type="GO" id="GO:0016301">
    <property type="term" value="F:kinase activity"/>
    <property type="evidence" value="ECO:0007669"/>
    <property type="project" value="InterPro"/>
</dbReference>
<name>B6VRR5_STRGD</name>
<dbReference type="InterPro" id="IPR036637">
    <property type="entry name" value="Phosphohistidine_dom_sf"/>
</dbReference>
<feature type="region of interest" description="Disordered" evidence="1">
    <location>
        <begin position="316"/>
        <end position="341"/>
    </location>
</feature>
<reference evidence="4" key="1">
    <citation type="journal article" date="2009" name="J. Antibiot.">
        <title>Prodigiosin biosynthesis gene cluster in the roseophilin producer Streptomyces griseoviridis.</title>
        <authorList>
            <person name="Kawasaki T."/>
            <person name="Sakurai F."/>
            <person name="Nagatsuka S."/>
            <person name="Hayakawa Y."/>
        </authorList>
    </citation>
    <scope>NUCLEOTIDE SEQUENCE</scope>
    <source>
        <strain evidence="4">2464-S5</strain>
    </source>
</reference>
<protein>
    <submittedName>
        <fullName evidence="4">Putative pyrrole-condensing enzyme</fullName>
    </submittedName>
</protein>
<evidence type="ECO:0000259" key="3">
    <source>
        <dbReference type="Pfam" id="PF01326"/>
    </source>
</evidence>
<feature type="domain" description="PEP-utilising enzyme mobile" evidence="2">
    <location>
        <begin position="998"/>
        <end position="1068"/>
    </location>
</feature>
<gene>
    <name evidence="4" type="primary">rphH</name>
</gene>
<dbReference type="PANTHER" id="PTHR43615:SF1">
    <property type="entry name" value="PPDK_N DOMAIN-CONTAINING PROTEIN"/>
    <property type="match status" value="1"/>
</dbReference>
<dbReference type="AlphaFoldDB" id="B6VRR5"/>
<feature type="compositionally biased region" description="Low complexity" evidence="1">
    <location>
        <begin position="65"/>
        <end position="78"/>
    </location>
</feature>
<dbReference type="Pfam" id="PF00391">
    <property type="entry name" value="PEP-utilizers"/>
    <property type="match status" value="1"/>
</dbReference>
<dbReference type="SUPFAM" id="SSF52009">
    <property type="entry name" value="Phosphohistidine domain"/>
    <property type="match status" value="1"/>
</dbReference>
<feature type="region of interest" description="Disordered" evidence="1">
    <location>
        <begin position="1"/>
        <end position="167"/>
    </location>
</feature>
<dbReference type="InterPro" id="IPR008279">
    <property type="entry name" value="PEP-util_enz_mobile_dom"/>
</dbReference>
<feature type="compositionally biased region" description="Low complexity" evidence="1">
    <location>
        <begin position="106"/>
        <end position="119"/>
    </location>
</feature>
<accession>B6VRR5</accession>
<proteinExistence type="predicted"/>
<evidence type="ECO:0000259" key="2">
    <source>
        <dbReference type="Pfam" id="PF00391"/>
    </source>
</evidence>
<dbReference type="Gene3D" id="3.30.470.20">
    <property type="entry name" value="ATP-grasp fold, B domain"/>
    <property type="match status" value="1"/>
</dbReference>
<organism evidence="4">
    <name type="scientific">Streptomyces griseoviridis</name>
    <dbReference type="NCBI Taxonomy" id="45398"/>
    <lineage>
        <taxon>Bacteria</taxon>
        <taxon>Bacillati</taxon>
        <taxon>Actinomycetota</taxon>
        <taxon>Actinomycetes</taxon>
        <taxon>Kitasatosporales</taxon>
        <taxon>Streptomycetaceae</taxon>
        <taxon>Streptomyces</taxon>
    </lineage>
</organism>
<feature type="compositionally biased region" description="Low complexity" evidence="1">
    <location>
        <begin position="126"/>
        <end position="167"/>
    </location>
</feature>
<sequence>MPAAPDGSAAPPAEGTDASARSAAEPRGSSAAAAARGAAGSGGDPVGPVARNATASSAVEPREVAGAGDDAARQGGKAARSRAKKAAGGDPSRKAPAAKAARRKTAAPSRRSPAGTSPAAEPPEPAAAAAGTRAPAPPADGHGPPTGPGTAAEPPARARAGASAAAPEAPSADVAVLGADAAAKPETLGGKAARLGEMIEAGFPVPPAVCLTTELFHRFLRETGLDKEIAGADRRTIRELVTGREIPAGIASVITGAYRGLGRPCVAVRSSAGRRTRPRSRSPGSTTRCSLTGDDAVLDAVRSCWASLWSDRAGVYHDSDGDNDGDSDGEGDGDSTGSTGAGSMAVVIQEMVQAEVSGVLFTVDPVSGREHRLVVEACRGLGEGLVSGRVSSDFFALDDRTFEVTERLIRYKVMKCAPVAPGQVGMEKVDAAARNAPCLTGGELRELAQLAVRVREHYGAEQDIEWALRDGELLLLQTRPITTVSAGAPPPAAAGARSPYVEEQPEDIQQGTMWSRMDIGEIFVGLMTPLGLSWARHHQRYVHGPCAASVGARDMGDPTRYMGYLQGHDNQNVSYHAHLLGQCPPTKNQEHFTRRFVSEEVDLDQYRNPFGAYPKGLKGLRSANFWARTTVAEMRGMAARAQHMATARLYEFDRSRALDLSLFDRRELHVELGRYLVNYHDMHVGYMPYYINAFGAYGLMTELCAKWLGDAGANLQNRLKMDMSSLRTVASAQDIWELTQAAQARPEVLRLIRETPLEKVADALLADVAGQEFWEGHLEPFLRENGVRGRQEMELTNPRWVDDPAYVFQMIRRYADDSTAVQEILARDRTTTGEDIEEVLARLPRMKRATLRKVIGLYIGNSTLREVARMAMVTSIWQVRNIVYEVARRLTEEGLLHSVDEVAYLEFQDIQRYLAGDEPARDIFTRERIDEAQRLHDYNNRLPEPPLTFMGEHDATRALQAAVAEAGTGLTGLGSSPGRITGRARIIEDLVWQADEFQVGEILVTRYTDASWTPLFAIAGGVVTDIGSMLSHSSIVSREFNVPSVVNTKHATQRINTGDLIVVDGDSGVVEIIEPAAGGGA</sequence>
<feature type="compositionally biased region" description="Acidic residues" evidence="1">
    <location>
        <begin position="321"/>
        <end position="333"/>
    </location>
</feature>
<dbReference type="Pfam" id="PF01326">
    <property type="entry name" value="PPDK_N"/>
    <property type="match status" value="1"/>
</dbReference>
<feature type="domain" description="Pyruvate phosphate dikinase AMP/ATP-binding" evidence="3">
    <location>
        <begin position="187"/>
        <end position="488"/>
    </location>
</feature>
<feature type="compositionally biased region" description="Low complexity" evidence="1">
    <location>
        <begin position="86"/>
        <end position="99"/>
    </location>
</feature>
<feature type="region of interest" description="Disordered" evidence="1">
    <location>
        <begin position="269"/>
        <end position="289"/>
    </location>
</feature>
<dbReference type="GO" id="GO:0005524">
    <property type="term" value="F:ATP binding"/>
    <property type="evidence" value="ECO:0007669"/>
    <property type="project" value="InterPro"/>
</dbReference>
<dbReference type="InterPro" id="IPR051549">
    <property type="entry name" value="PEP_Utilizing_Enz"/>
</dbReference>
<dbReference type="PANTHER" id="PTHR43615">
    <property type="entry name" value="PHOSPHOENOLPYRUVATE SYNTHASE-RELATED"/>
    <property type="match status" value="1"/>
</dbReference>
<dbReference type="Gene3D" id="3.30.1490.20">
    <property type="entry name" value="ATP-grasp fold, A domain"/>
    <property type="match status" value="1"/>
</dbReference>
<dbReference type="InterPro" id="IPR002192">
    <property type="entry name" value="PPDK_AMP/ATP-bd"/>
</dbReference>
<dbReference type="EMBL" id="AB469822">
    <property type="protein sequence ID" value="BAG84255.1"/>
    <property type="molecule type" value="Genomic_DNA"/>
</dbReference>
<feature type="compositionally biased region" description="Low complexity" evidence="1">
    <location>
        <begin position="1"/>
        <end position="38"/>
    </location>
</feature>